<dbReference type="EMBL" id="JH159154">
    <property type="protein sequence ID" value="EGZ17399.1"/>
    <property type="molecule type" value="Genomic_DNA"/>
</dbReference>
<dbReference type="AlphaFoldDB" id="G4ZE48"/>
<accession>G4ZE48</accession>
<dbReference type="RefSeq" id="XP_009526457.1">
    <property type="nucleotide sequence ID" value="XM_009528162.1"/>
</dbReference>
<feature type="domain" description="MULE transposase" evidence="1">
    <location>
        <begin position="3"/>
        <end position="76"/>
    </location>
</feature>
<dbReference type="Pfam" id="PF10551">
    <property type="entry name" value="MULE"/>
    <property type="match status" value="1"/>
</dbReference>
<proteinExistence type="predicted"/>
<protein>
    <recommendedName>
        <fullName evidence="1">MULE transposase domain-containing protein</fullName>
    </recommendedName>
</protein>
<evidence type="ECO:0000259" key="1">
    <source>
        <dbReference type="Pfam" id="PF10551"/>
    </source>
</evidence>
<evidence type="ECO:0000313" key="3">
    <source>
        <dbReference type="Proteomes" id="UP000002640"/>
    </source>
</evidence>
<dbReference type="Proteomes" id="UP000002640">
    <property type="component" value="Unassembled WGS sequence"/>
</dbReference>
<evidence type="ECO:0000313" key="2">
    <source>
        <dbReference type="EMBL" id="EGZ17399.1"/>
    </source>
</evidence>
<organism evidence="2 3">
    <name type="scientific">Phytophthora sojae (strain P6497)</name>
    <name type="common">Soybean stem and root rot agent</name>
    <name type="synonym">Phytophthora megasperma f. sp. glycines</name>
    <dbReference type="NCBI Taxonomy" id="1094619"/>
    <lineage>
        <taxon>Eukaryota</taxon>
        <taxon>Sar</taxon>
        <taxon>Stramenopiles</taxon>
        <taxon>Oomycota</taxon>
        <taxon>Peronosporomycetes</taxon>
        <taxon>Peronosporales</taxon>
        <taxon>Peronosporaceae</taxon>
        <taxon>Phytophthora</taxon>
    </lineage>
</organism>
<dbReference type="InParanoid" id="G4ZE48"/>
<keyword evidence="3" id="KW-1185">Reference proteome</keyword>
<sequence length="80" mass="9058">MVGDAASGLVVPCGYTLTTGRTHQFYQTLMRFMKDCTGNRVQRGSVVYDFEVALINPATDQFPHIRGIGCFFYFKQATRR</sequence>
<dbReference type="KEGG" id="psoj:PHYSODRAFT_499844"/>
<dbReference type="InterPro" id="IPR018289">
    <property type="entry name" value="MULE_transposase_dom"/>
</dbReference>
<name>G4ZE48_PHYSP</name>
<reference evidence="2 3" key="1">
    <citation type="journal article" date="2006" name="Science">
        <title>Phytophthora genome sequences uncover evolutionary origins and mechanisms of pathogenesis.</title>
        <authorList>
            <person name="Tyler B.M."/>
            <person name="Tripathy S."/>
            <person name="Zhang X."/>
            <person name="Dehal P."/>
            <person name="Jiang R.H."/>
            <person name="Aerts A."/>
            <person name="Arredondo F.D."/>
            <person name="Baxter L."/>
            <person name="Bensasson D."/>
            <person name="Beynon J.L."/>
            <person name="Chapman J."/>
            <person name="Damasceno C.M."/>
            <person name="Dorrance A.E."/>
            <person name="Dou D."/>
            <person name="Dickerman A.W."/>
            <person name="Dubchak I.L."/>
            <person name="Garbelotto M."/>
            <person name="Gijzen M."/>
            <person name="Gordon S.G."/>
            <person name="Govers F."/>
            <person name="Grunwald N.J."/>
            <person name="Huang W."/>
            <person name="Ivors K.L."/>
            <person name="Jones R.W."/>
            <person name="Kamoun S."/>
            <person name="Krampis K."/>
            <person name="Lamour K.H."/>
            <person name="Lee M.K."/>
            <person name="McDonald W.H."/>
            <person name="Medina M."/>
            <person name="Meijer H.J."/>
            <person name="Nordberg E.K."/>
            <person name="Maclean D.J."/>
            <person name="Ospina-Giraldo M.D."/>
            <person name="Morris P.F."/>
            <person name="Phuntumart V."/>
            <person name="Putnam N.H."/>
            <person name="Rash S."/>
            <person name="Rose J.K."/>
            <person name="Sakihama Y."/>
            <person name="Salamov A.A."/>
            <person name="Savidor A."/>
            <person name="Scheuring C.F."/>
            <person name="Smith B.M."/>
            <person name="Sobral B.W."/>
            <person name="Terry A."/>
            <person name="Torto-Alalibo T.A."/>
            <person name="Win J."/>
            <person name="Xu Z."/>
            <person name="Zhang H."/>
            <person name="Grigoriev I.V."/>
            <person name="Rokhsar D.S."/>
            <person name="Boore J.L."/>
        </authorList>
    </citation>
    <scope>NUCLEOTIDE SEQUENCE [LARGE SCALE GENOMIC DNA]</scope>
    <source>
        <strain evidence="2 3">P6497</strain>
    </source>
</reference>
<gene>
    <name evidence="2" type="ORF">PHYSODRAFT_499844</name>
</gene>
<dbReference type="GeneID" id="20657757"/>